<evidence type="ECO:0000256" key="1">
    <source>
        <dbReference type="ARBA" id="ARBA00009981"/>
    </source>
</evidence>
<dbReference type="EMBL" id="VJOM01000006">
    <property type="protein sequence ID" value="TSE32941.1"/>
    <property type="molecule type" value="Genomic_DNA"/>
</dbReference>
<gene>
    <name evidence="3" type="ORF">Ttaiw_00801</name>
</gene>
<dbReference type="PANTHER" id="PTHR33713:SF9">
    <property type="entry name" value="ANTITOXIN"/>
    <property type="match status" value="1"/>
</dbReference>
<organism evidence="3 4">
    <name type="scientific">Tepidimonas taiwanensis</name>
    <dbReference type="NCBI Taxonomy" id="307486"/>
    <lineage>
        <taxon>Bacteria</taxon>
        <taxon>Pseudomonadati</taxon>
        <taxon>Pseudomonadota</taxon>
        <taxon>Betaproteobacteria</taxon>
        <taxon>Burkholderiales</taxon>
        <taxon>Tepidimonas</taxon>
    </lineage>
</organism>
<keyword evidence="4" id="KW-1185">Reference proteome</keyword>
<dbReference type="AlphaFoldDB" id="A0A554XAS9"/>
<dbReference type="Gene3D" id="3.40.1620.10">
    <property type="entry name" value="YefM-like domain"/>
    <property type="match status" value="1"/>
</dbReference>
<protein>
    <recommendedName>
        <fullName evidence="2">Antitoxin</fullName>
    </recommendedName>
</protein>
<dbReference type="InterPro" id="IPR036165">
    <property type="entry name" value="YefM-like_sf"/>
</dbReference>
<dbReference type="Pfam" id="PF02604">
    <property type="entry name" value="PhdYeFM_antitox"/>
    <property type="match status" value="1"/>
</dbReference>
<dbReference type="InterPro" id="IPR051405">
    <property type="entry name" value="phD/YefM_antitoxin"/>
</dbReference>
<name>A0A554XAS9_9BURK</name>
<dbReference type="SUPFAM" id="SSF143120">
    <property type="entry name" value="YefM-like"/>
    <property type="match status" value="1"/>
</dbReference>
<comment type="caution">
    <text evidence="3">The sequence shown here is derived from an EMBL/GenBank/DDBJ whole genome shotgun (WGS) entry which is preliminary data.</text>
</comment>
<evidence type="ECO:0000313" key="4">
    <source>
        <dbReference type="Proteomes" id="UP000317763"/>
    </source>
</evidence>
<dbReference type="InterPro" id="IPR006442">
    <property type="entry name" value="Antitoxin_Phd/YefM"/>
</dbReference>
<reference evidence="3 4" key="1">
    <citation type="submission" date="2019-07" db="EMBL/GenBank/DDBJ databases">
        <title>Tepidimonas taiwanensis I1-1 draft genome.</title>
        <authorList>
            <person name="Da Costa M.S."/>
            <person name="Froufe H.J.C."/>
            <person name="Egas C."/>
            <person name="Albuquerque L."/>
        </authorList>
    </citation>
    <scope>NUCLEOTIDE SEQUENCE [LARGE SCALE GENOMIC DNA]</scope>
    <source>
        <strain evidence="3 4">I1-1</strain>
    </source>
</reference>
<evidence type="ECO:0000313" key="3">
    <source>
        <dbReference type="EMBL" id="TSE32941.1"/>
    </source>
</evidence>
<comment type="similarity">
    <text evidence="1 2">Belongs to the phD/YefM antitoxin family.</text>
</comment>
<dbReference type="RefSeq" id="WP_043700651.1">
    <property type="nucleotide sequence ID" value="NZ_CP083911.1"/>
</dbReference>
<accession>A0A554XAS9</accession>
<proteinExistence type="inferred from homology"/>
<evidence type="ECO:0000256" key="2">
    <source>
        <dbReference type="RuleBase" id="RU362080"/>
    </source>
</evidence>
<dbReference type="PANTHER" id="PTHR33713">
    <property type="entry name" value="ANTITOXIN YAFN-RELATED"/>
    <property type="match status" value="1"/>
</dbReference>
<comment type="function">
    <text evidence="2">Antitoxin component of a type II toxin-antitoxin (TA) system.</text>
</comment>
<dbReference type="OrthoDB" id="361281at2"/>
<dbReference type="STRING" id="307486.GCA_000807215_01291"/>
<sequence>MQTWQMQQAKARLSELVKCAREQPQAITVHGEPVAIVVSRETFERLAQASESLLDFMRRSPLYGEEDIAFARDPSRTREVVL</sequence>
<dbReference type="NCBIfam" id="TIGR01552">
    <property type="entry name" value="phd_fam"/>
    <property type="match status" value="1"/>
</dbReference>
<dbReference type="Proteomes" id="UP000317763">
    <property type="component" value="Unassembled WGS sequence"/>
</dbReference>